<evidence type="ECO:0000256" key="1">
    <source>
        <dbReference type="ARBA" id="ARBA00004651"/>
    </source>
</evidence>
<accession>A0A5C8JNI1</accession>
<gene>
    <name evidence="10" type="ORF">FVR03_14305</name>
</gene>
<protein>
    <submittedName>
        <fullName evidence="10">ABC transporter permease</fullName>
    </submittedName>
</protein>
<comment type="similarity">
    <text evidence="6">Belongs to the ABC-4 integral membrane protein family.</text>
</comment>
<evidence type="ECO:0000259" key="8">
    <source>
        <dbReference type="Pfam" id="PF02687"/>
    </source>
</evidence>
<evidence type="ECO:0000256" key="5">
    <source>
        <dbReference type="ARBA" id="ARBA00023136"/>
    </source>
</evidence>
<dbReference type="GO" id="GO:0005886">
    <property type="term" value="C:plasma membrane"/>
    <property type="evidence" value="ECO:0007669"/>
    <property type="project" value="UniProtKB-SubCell"/>
</dbReference>
<evidence type="ECO:0000256" key="3">
    <source>
        <dbReference type="ARBA" id="ARBA00022692"/>
    </source>
</evidence>
<dbReference type="PANTHER" id="PTHR30572:SF4">
    <property type="entry name" value="ABC TRANSPORTER PERMEASE YTRF"/>
    <property type="match status" value="1"/>
</dbReference>
<feature type="domain" description="MacB-like periplasmic core" evidence="9">
    <location>
        <begin position="23"/>
        <end position="244"/>
    </location>
</feature>
<organism evidence="10 11">
    <name type="scientific">Pontibacter qinzhouensis</name>
    <dbReference type="NCBI Taxonomy" id="2603253"/>
    <lineage>
        <taxon>Bacteria</taxon>
        <taxon>Pseudomonadati</taxon>
        <taxon>Bacteroidota</taxon>
        <taxon>Cytophagia</taxon>
        <taxon>Cytophagales</taxon>
        <taxon>Hymenobacteraceae</taxon>
        <taxon>Pontibacter</taxon>
    </lineage>
</organism>
<evidence type="ECO:0000256" key="6">
    <source>
        <dbReference type="ARBA" id="ARBA00038076"/>
    </source>
</evidence>
<feature type="transmembrane region" description="Helical" evidence="7">
    <location>
        <begin position="275"/>
        <end position="303"/>
    </location>
</feature>
<evidence type="ECO:0000256" key="2">
    <source>
        <dbReference type="ARBA" id="ARBA00022475"/>
    </source>
</evidence>
<sequence>MVKKFLQSFLLAFRNMRGRLLHTLLSVLGIVIGVAALVAVLALIDGMQQYAQEQITRTTSLKAVFIRTNLNKQVNNVWLKKETYAYLTYPDLEALTASLKIPANLYIQYHRPSEVQVVEKGKTMGASVVGRGAAVYGDITLAHGKLFTEADVKSGANVAYVNYLFASLVMGKDSVQHLLGKIIAFKDRQLQVTGIMAQDETIKTPAIHVPITLFSGAELREEPPQAILEAHDVEQVPALKKEVETWLKTHYKTGSEDFSVGTNEMRVAQVTKGIMLFRVVMGLIVGLSVLVGGIGVMNVLLISVNERTVEIGVRKAMGAKRVDILLQFLAESVAVSVFGSVLGVMLGVVGTMGAVPIIKALTDAPFQAAYTWATFLTIAIIAVLIGVVFGTYPAMRAARLDPVEAIRRE</sequence>
<evidence type="ECO:0000256" key="7">
    <source>
        <dbReference type="SAM" id="Phobius"/>
    </source>
</evidence>
<keyword evidence="4 7" id="KW-1133">Transmembrane helix</keyword>
<proteinExistence type="inferred from homology"/>
<dbReference type="OrthoDB" id="9770036at2"/>
<evidence type="ECO:0000313" key="10">
    <source>
        <dbReference type="EMBL" id="TXK38154.1"/>
    </source>
</evidence>
<feature type="transmembrane region" description="Helical" evidence="7">
    <location>
        <begin position="20"/>
        <end position="44"/>
    </location>
</feature>
<keyword evidence="3 7" id="KW-0812">Transmembrane</keyword>
<dbReference type="PANTHER" id="PTHR30572">
    <property type="entry name" value="MEMBRANE COMPONENT OF TRANSPORTER-RELATED"/>
    <property type="match status" value="1"/>
</dbReference>
<dbReference type="InterPro" id="IPR025857">
    <property type="entry name" value="MacB_PCD"/>
</dbReference>
<evidence type="ECO:0000259" key="9">
    <source>
        <dbReference type="Pfam" id="PF12704"/>
    </source>
</evidence>
<feature type="transmembrane region" description="Helical" evidence="7">
    <location>
        <begin position="369"/>
        <end position="392"/>
    </location>
</feature>
<evidence type="ECO:0000313" key="11">
    <source>
        <dbReference type="Proteomes" id="UP000321926"/>
    </source>
</evidence>
<dbReference type="InterPro" id="IPR050250">
    <property type="entry name" value="Macrolide_Exporter_MacB"/>
</dbReference>
<feature type="transmembrane region" description="Helical" evidence="7">
    <location>
        <begin position="324"/>
        <end position="349"/>
    </location>
</feature>
<dbReference type="InterPro" id="IPR003838">
    <property type="entry name" value="ABC3_permease_C"/>
</dbReference>
<comment type="caution">
    <text evidence="10">The sequence shown here is derived from an EMBL/GenBank/DDBJ whole genome shotgun (WGS) entry which is preliminary data.</text>
</comment>
<dbReference type="RefSeq" id="WP_147922442.1">
    <property type="nucleotide sequence ID" value="NZ_VRTY01000053.1"/>
</dbReference>
<keyword evidence="2" id="KW-1003">Cell membrane</keyword>
<dbReference type="EMBL" id="VRTY01000053">
    <property type="protein sequence ID" value="TXK38154.1"/>
    <property type="molecule type" value="Genomic_DNA"/>
</dbReference>
<feature type="domain" description="ABC3 transporter permease C-terminal" evidence="8">
    <location>
        <begin position="283"/>
        <end position="402"/>
    </location>
</feature>
<keyword evidence="11" id="KW-1185">Reference proteome</keyword>
<keyword evidence="5 7" id="KW-0472">Membrane</keyword>
<comment type="subcellular location">
    <subcellularLocation>
        <location evidence="1">Cell membrane</location>
        <topology evidence="1">Multi-pass membrane protein</topology>
    </subcellularLocation>
</comment>
<dbReference type="Pfam" id="PF12704">
    <property type="entry name" value="MacB_PCD"/>
    <property type="match status" value="1"/>
</dbReference>
<dbReference type="GO" id="GO:0022857">
    <property type="term" value="F:transmembrane transporter activity"/>
    <property type="evidence" value="ECO:0007669"/>
    <property type="project" value="TreeGrafter"/>
</dbReference>
<evidence type="ECO:0000256" key="4">
    <source>
        <dbReference type="ARBA" id="ARBA00022989"/>
    </source>
</evidence>
<name>A0A5C8JNI1_9BACT</name>
<dbReference type="Proteomes" id="UP000321926">
    <property type="component" value="Unassembled WGS sequence"/>
</dbReference>
<dbReference type="AlphaFoldDB" id="A0A5C8JNI1"/>
<reference evidence="10 11" key="1">
    <citation type="submission" date="2019-08" db="EMBL/GenBank/DDBJ databases">
        <authorList>
            <person name="Shi S."/>
        </authorList>
    </citation>
    <scope>NUCLEOTIDE SEQUENCE [LARGE SCALE GENOMIC DNA]</scope>
    <source>
        <strain evidence="10 11">GY10130</strain>
    </source>
</reference>
<dbReference type="Pfam" id="PF02687">
    <property type="entry name" value="FtsX"/>
    <property type="match status" value="1"/>
</dbReference>